<name>A0A2I2F402_ASPCN</name>
<dbReference type="Proteomes" id="UP000234585">
    <property type="component" value="Unassembled WGS sequence"/>
</dbReference>
<evidence type="ECO:0000313" key="2">
    <source>
        <dbReference type="Proteomes" id="UP000234585"/>
    </source>
</evidence>
<dbReference type="AlphaFoldDB" id="A0A2I2F402"/>
<sequence length="97" mass="10970">MVRSRILGGTDFGGVDRGRTYHPLTVSWSNGCCHCEYHDLAERIVLRPSQLSSLFAPSTAGGRMTACAMRPAESRPQEECPSLVRRRWQNRWPAQPR</sequence>
<gene>
    <name evidence="1" type="ORF">BDW47DRAFT_110459</name>
</gene>
<dbReference type="RefSeq" id="XP_024669379.1">
    <property type="nucleotide sequence ID" value="XM_024813735.1"/>
</dbReference>
<dbReference type="GeneID" id="36520895"/>
<organism evidence="1 2">
    <name type="scientific">Aspergillus candidus</name>
    <dbReference type="NCBI Taxonomy" id="41067"/>
    <lineage>
        <taxon>Eukaryota</taxon>
        <taxon>Fungi</taxon>
        <taxon>Dikarya</taxon>
        <taxon>Ascomycota</taxon>
        <taxon>Pezizomycotina</taxon>
        <taxon>Eurotiomycetes</taxon>
        <taxon>Eurotiomycetidae</taxon>
        <taxon>Eurotiales</taxon>
        <taxon>Aspergillaceae</taxon>
        <taxon>Aspergillus</taxon>
        <taxon>Aspergillus subgen. Circumdati</taxon>
    </lineage>
</organism>
<reference evidence="1 2" key="1">
    <citation type="submission" date="2017-12" db="EMBL/GenBank/DDBJ databases">
        <authorList>
            <consortium name="DOE Joint Genome Institute"/>
            <person name="Haridas S."/>
            <person name="Kjaerbolling I."/>
            <person name="Vesth T.C."/>
            <person name="Frisvad J.C."/>
            <person name="Nybo J.L."/>
            <person name="Theobald S."/>
            <person name="Kuo A."/>
            <person name="Bowyer P."/>
            <person name="Matsuda Y."/>
            <person name="Mondo S."/>
            <person name="Lyhne E.K."/>
            <person name="Kogle M.E."/>
            <person name="Clum A."/>
            <person name="Lipzen A."/>
            <person name="Salamov A."/>
            <person name="Ngan C.Y."/>
            <person name="Daum C."/>
            <person name="Chiniquy J."/>
            <person name="Barry K."/>
            <person name="LaButti K."/>
            <person name="Simmons B.A."/>
            <person name="Magnuson J.K."/>
            <person name="Mortensen U.H."/>
            <person name="Larsen T.O."/>
            <person name="Grigoriev I.V."/>
            <person name="Baker S.E."/>
            <person name="Andersen M.R."/>
            <person name="Nordberg H.P."/>
            <person name="Cantor M.N."/>
            <person name="Hua S.X."/>
        </authorList>
    </citation>
    <scope>NUCLEOTIDE SEQUENCE [LARGE SCALE GENOMIC DNA]</scope>
    <source>
        <strain evidence="1 2">CBS 102.13</strain>
    </source>
</reference>
<accession>A0A2I2F402</accession>
<dbReference type="EMBL" id="KZ559163">
    <property type="protein sequence ID" value="PLB35367.1"/>
    <property type="molecule type" value="Genomic_DNA"/>
</dbReference>
<keyword evidence="2" id="KW-1185">Reference proteome</keyword>
<proteinExistence type="predicted"/>
<evidence type="ECO:0000313" key="1">
    <source>
        <dbReference type="EMBL" id="PLB35367.1"/>
    </source>
</evidence>
<protein>
    <submittedName>
        <fullName evidence="1">Uncharacterized protein</fullName>
    </submittedName>
</protein>